<reference evidence="1 2" key="1">
    <citation type="submission" date="2020-09" db="EMBL/GenBank/DDBJ databases">
        <title>Genome seq and assembly of Chryseobacterium sp.</title>
        <authorList>
            <person name="Chhetri G."/>
        </authorList>
    </citation>
    <scope>NUCLEOTIDE SEQUENCE [LARGE SCALE GENOMIC DNA]</scope>
    <source>
        <strain evidence="1 2">GCR10</strain>
    </source>
</reference>
<dbReference type="EMBL" id="JACYFS010000001">
    <property type="protein sequence ID" value="MBD8081117.1"/>
    <property type="molecule type" value="Genomic_DNA"/>
</dbReference>
<evidence type="ECO:0000313" key="1">
    <source>
        <dbReference type="EMBL" id="MBD8081117.1"/>
    </source>
</evidence>
<name>A0ABR8Z7D2_9FLAO</name>
<comment type="caution">
    <text evidence="1">The sequence shown here is derived from an EMBL/GenBank/DDBJ whole genome shotgun (WGS) entry which is preliminary data.</text>
</comment>
<evidence type="ECO:0008006" key="3">
    <source>
        <dbReference type="Google" id="ProtNLM"/>
    </source>
</evidence>
<keyword evidence="2" id="KW-1185">Reference proteome</keyword>
<proteinExistence type="predicted"/>
<protein>
    <recommendedName>
        <fullName evidence="3">DUF2793 domain-containing protein</fullName>
    </recommendedName>
</protein>
<organism evidence="1 2">
    <name type="scientific">Chryseobacterium caseinilyticum</name>
    <dbReference type="NCBI Taxonomy" id="2771428"/>
    <lineage>
        <taxon>Bacteria</taxon>
        <taxon>Pseudomonadati</taxon>
        <taxon>Bacteroidota</taxon>
        <taxon>Flavobacteriia</taxon>
        <taxon>Flavobacteriales</taxon>
        <taxon>Weeksellaceae</taxon>
        <taxon>Chryseobacterium group</taxon>
        <taxon>Chryseobacterium</taxon>
    </lineage>
</organism>
<evidence type="ECO:0000313" key="2">
    <source>
        <dbReference type="Proteomes" id="UP000637299"/>
    </source>
</evidence>
<dbReference type="RefSeq" id="WP_191734933.1">
    <property type="nucleotide sequence ID" value="NZ_JACYFS010000001.1"/>
</dbReference>
<dbReference type="Proteomes" id="UP000637299">
    <property type="component" value="Unassembled WGS sequence"/>
</dbReference>
<sequence>MTNFLVPVTVNALPQISELDGKQGMFILPDGSININRKNGTWLTINKKSDYAGILNPADVPVIQQGFSKWWWATAGTYPDAGGLTIDNQGILSYDGSVWKELELYIPQATQSIVPFSTSTFPLVAPTPPAPPIQRTHNNSIFQLKDGESAGAGDVPGSSTKWISISGKNEISNETFTSVINFDKPKKFSKINQTADINFTYNSSGAIPMSMIRIEIVSDGVSNITFSSDFDVIGQVDKTKNQVVFFANQSTVEFKISAVIMNVAKSGITPPINYAQNYIDRLTATGSTVNPSLSNAINVFFDSAITNGYLSKLKGLYLILGSTTASRLVNAVYQGIDATVAQGVVSASGIEGIIDTNINLSTISATDYSYGIFNNSGSVTNMQMSAGTQSANQAIGFYPSSGNGIVVLGPNASSYQNYFHSGSFVGSFIITRNSADLSTVYKDGVQIFQHTENQNGYNLPNANFVLGGFNSGGSFSEDGRILKWGFLANYLTAAQIVSISNDLETLMTAIGR</sequence>
<accession>A0ABR8Z7D2</accession>
<gene>
    <name evidence="1" type="ORF">IC610_01635</name>
</gene>